<evidence type="ECO:0000313" key="2">
    <source>
        <dbReference type="Proteomes" id="UP000013840"/>
    </source>
</evidence>
<dbReference type="STRING" id="317735.RU98_GL002191"/>
<accession>R3WEA1</accession>
<keyword evidence="2" id="KW-1185">Reference proteome</keyword>
<comment type="caution">
    <text evidence="1">The sequence shown here is derived from an EMBL/GenBank/DDBJ whole genome shotgun (WGS) entry which is preliminary data.</text>
</comment>
<evidence type="ECO:0000313" key="1">
    <source>
        <dbReference type="EMBL" id="EOL45787.1"/>
    </source>
</evidence>
<dbReference type="EMBL" id="AJAU01000017">
    <property type="protein sequence ID" value="EOL45787.1"/>
    <property type="molecule type" value="Genomic_DNA"/>
</dbReference>
<dbReference type="AlphaFoldDB" id="R3WEA1"/>
<proteinExistence type="predicted"/>
<dbReference type="RefSeq" id="WP_010771711.1">
    <property type="nucleotide sequence ID" value="NZ_KB946333.1"/>
</dbReference>
<dbReference type="PATRIC" id="fig|1158612.3.peg.1571"/>
<name>R3WEA1_9ENTE</name>
<gene>
    <name evidence="1" type="ORF">UC7_01584</name>
</gene>
<reference evidence="1 2" key="1">
    <citation type="submission" date="2013-02" db="EMBL/GenBank/DDBJ databases">
        <title>The Genome Sequence of Enterococcus caccae BAA-1240.</title>
        <authorList>
            <consortium name="The Broad Institute Genome Sequencing Platform"/>
            <consortium name="The Broad Institute Genome Sequencing Center for Infectious Disease"/>
            <person name="Earl A.M."/>
            <person name="Gilmore M.S."/>
            <person name="Lebreton F."/>
            <person name="Walker B."/>
            <person name="Young S.K."/>
            <person name="Zeng Q."/>
            <person name="Gargeya S."/>
            <person name="Fitzgerald M."/>
            <person name="Haas B."/>
            <person name="Abouelleil A."/>
            <person name="Alvarado L."/>
            <person name="Arachchi H.M."/>
            <person name="Berlin A.M."/>
            <person name="Chapman S.B."/>
            <person name="Dewar J."/>
            <person name="Goldberg J."/>
            <person name="Griggs A."/>
            <person name="Gujja S."/>
            <person name="Hansen M."/>
            <person name="Howarth C."/>
            <person name="Imamovic A."/>
            <person name="Larimer J."/>
            <person name="McCowan C."/>
            <person name="Murphy C."/>
            <person name="Neiman D."/>
            <person name="Pearson M."/>
            <person name="Priest M."/>
            <person name="Roberts A."/>
            <person name="Saif S."/>
            <person name="Shea T."/>
            <person name="Sisk P."/>
            <person name="Sykes S."/>
            <person name="Wortman J."/>
            <person name="Nusbaum C."/>
            <person name="Birren B."/>
        </authorList>
    </citation>
    <scope>NUCLEOTIDE SEQUENCE [LARGE SCALE GENOMIC DNA]</scope>
    <source>
        <strain evidence="1 2">ATCC BAA-1240</strain>
    </source>
</reference>
<protein>
    <submittedName>
        <fullName evidence="1">Uncharacterized protein</fullName>
    </submittedName>
</protein>
<dbReference type="Proteomes" id="UP000013840">
    <property type="component" value="Unassembled WGS sequence"/>
</dbReference>
<dbReference type="OrthoDB" id="10018656at2"/>
<organism evidence="1 2">
    <name type="scientific">Enterococcus caccae ATCC BAA-1240</name>
    <dbReference type="NCBI Taxonomy" id="1158612"/>
    <lineage>
        <taxon>Bacteria</taxon>
        <taxon>Bacillati</taxon>
        <taxon>Bacillota</taxon>
        <taxon>Bacilli</taxon>
        <taxon>Lactobacillales</taxon>
        <taxon>Enterococcaceae</taxon>
        <taxon>Enterococcus</taxon>
    </lineage>
</organism>
<sequence length="74" mass="9207">MDKKYYEFPIIETDDDRQLLYKVGDHLEVLWESNNEGYWNPYFTEEELFHLDWHFRVFQREVVDPEFCDGEPNE</sequence>